<evidence type="ECO:0000313" key="1">
    <source>
        <dbReference type="EMBL" id="MDN7025339.1"/>
    </source>
</evidence>
<dbReference type="EMBL" id="VCYH01000007">
    <property type="protein sequence ID" value="MDN7025339.1"/>
    <property type="molecule type" value="Genomic_DNA"/>
</dbReference>
<dbReference type="RefSeq" id="WP_301664490.1">
    <property type="nucleotide sequence ID" value="NZ_VCYH01000007.1"/>
</dbReference>
<keyword evidence="2" id="KW-1185">Reference proteome</keyword>
<name>A0ABT8MBL8_9EURY</name>
<proteinExistence type="predicted"/>
<evidence type="ECO:0000313" key="2">
    <source>
        <dbReference type="Proteomes" id="UP001168338"/>
    </source>
</evidence>
<dbReference type="Proteomes" id="UP001168338">
    <property type="component" value="Unassembled WGS sequence"/>
</dbReference>
<reference evidence="1" key="1">
    <citation type="submission" date="2019-05" db="EMBL/GenBank/DDBJ databases">
        <title>Methanoculleus sp. FWC-SCC1, a methanogenic archaeon isolated from deep marine cold seep.</title>
        <authorList>
            <person name="Chen Y.-W."/>
            <person name="Chen S.-C."/>
            <person name="Teng N.-H."/>
            <person name="Lai M.-C."/>
        </authorList>
    </citation>
    <scope>NUCLEOTIDE SEQUENCE</scope>
    <source>
        <strain evidence="1">FWC-SCC1</strain>
    </source>
</reference>
<organism evidence="1 2">
    <name type="scientific">Methanoculleus frigidifontis</name>
    <dbReference type="NCBI Taxonomy" id="2584085"/>
    <lineage>
        <taxon>Archaea</taxon>
        <taxon>Methanobacteriati</taxon>
        <taxon>Methanobacteriota</taxon>
        <taxon>Stenosarchaea group</taxon>
        <taxon>Methanomicrobia</taxon>
        <taxon>Methanomicrobiales</taxon>
        <taxon>Methanomicrobiaceae</taxon>
        <taxon>Methanoculleus</taxon>
    </lineage>
</organism>
<dbReference type="PROSITE" id="PS51257">
    <property type="entry name" value="PROKAR_LIPOPROTEIN"/>
    <property type="match status" value="1"/>
</dbReference>
<comment type="caution">
    <text evidence="1">The sequence shown here is derived from an EMBL/GenBank/DDBJ whole genome shotgun (WGS) entry which is preliminary data.</text>
</comment>
<gene>
    <name evidence="1" type="ORF">FGU65_10615</name>
</gene>
<protein>
    <submittedName>
        <fullName evidence="1">Uncharacterized protein</fullName>
    </submittedName>
</protein>
<accession>A0ABT8MBL8</accession>
<sequence>MEVRTMRWIVYAFGFALVAATLLVAGAGACQATDATCTINPGDTIYVEDLPEIEEGMPFRMEIENAVAVCENGRFEISLENFTTPSPMEDMTIQLEADEASTIGLQVTKDGMVRDLTREGNEIEITSFDCPGGETDSMTFYGTCCQSDSEVVIDLIMEGTVGSLSGTSPDEFSFEIYGITDGLTDVSVELGDTAWTGEVTVTSDATGDGECRLTLA</sequence>